<reference evidence="3" key="1">
    <citation type="submission" date="2021-01" db="EMBL/GenBank/DDBJ databases">
        <title>Modified the classification status of verrucomicrobia.</title>
        <authorList>
            <person name="Feng X."/>
        </authorList>
    </citation>
    <scope>NUCLEOTIDE SEQUENCE</scope>
    <source>
        <strain evidence="3">_KCTC 22039</strain>
    </source>
</reference>
<feature type="transmembrane region" description="Helical" evidence="2">
    <location>
        <begin position="150"/>
        <end position="174"/>
    </location>
</feature>
<dbReference type="Pfam" id="PF13347">
    <property type="entry name" value="MFS_2"/>
    <property type="match status" value="1"/>
</dbReference>
<gene>
    <name evidence="3" type="ORF">JIN82_14075</name>
</gene>
<dbReference type="EMBL" id="JAENIM010000044">
    <property type="protein sequence ID" value="MBK1792286.1"/>
    <property type="molecule type" value="Genomic_DNA"/>
</dbReference>
<feature type="transmembrane region" description="Helical" evidence="2">
    <location>
        <begin position="379"/>
        <end position="403"/>
    </location>
</feature>
<dbReference type="InterPro" id="IPR039672">
    <property type="entry name" value="MFS_2"/>
</dbReference>
<accession>A0A8J7MGA5</accession>
<feature type="transmembrane region" description="Helical" evidence="2">
    <location>
        <begin position="337"/>
        <end position="359"/>
    </location>
</feature>
<organism evidence="3 4">
    <name type="scientific">Persicirhabdus sediminis</name>
    <dbReference type="NCBI Taxonomy" id="454144"/>
    <lineage>
        <taxon>Bacteria</taxon>
        <taxon>Pseudomonadati</taxon>
        <taxon>Verrucomicrobiota</taxon>
        <taxon>Verrucomicrobiia</taxon>
        <taxon>Verrucomicrobiales</taxon>
        <taxon>Verrucomicrobiaceae</taxon>
        <taxon>Persicirhabdus</taxon>
    </lineage>
</organism>
<dbReference type="PANTHER" id="PTHR11328:SF28">
    <property type="entry name" value="MAJOR FACILITATOR SUPERFAMILY DOMAIN-CONTAINING PROTEIN 12"/>
    <property type="match status" value="1"/>
</dbReference>
<keyword evidence="2" id="KW-0472">Membrane</keyword>
<dbReference type="GO" id="GO:0015293">
    <property type="term" value="F:symporter activity"/>
    <property type="evidence" value="ECO:0007669"/>
    <property type="project" value="InterPro"/>
</dbReference>
<feature type="transmembrane region" description="Helical" evidence="2">
    <location>
        <begin position="116"/>
        <end position="138"/>
    </location>
</feature>
<evidence type="ECO:0000313" key="4">
    <source>
        <dbReference type="Proteomes" id="UP000624703"/>
    </source>
</evidence>
<dbReference type="Proteomes" id="UP000624703">
    <property type="component" value="Unassembled WGS sequence"/>
</dbReference>
<feature type="transmembrane region" description="Helical" evidence="2">
    <location>
        <begin position="186"/>
        <end position="205"/>
    </location>
</feature>
<dbReference type="InterPro" id="IPR036259">
    <property type="entry name" value="MFS_trans_sf"/>
</dbReference>
<feature type="transmembrane region" description="Helical" evidence="2">
    <location>
        <begin position="311"/>
        <end position="331"/>
    </location>
</feature>
<feature type="transmembrane region" description="Helical" evidence="2">
    <location>
        <begin position="241"/>
        <end position="263"/>
    </location>
</feature>
<evidence type="ECO:0000313" key="3">
    <source>
        <dbReference type="EMBL" id="MBK1792286.1"/>
    </source>
</evidence>
<keyword evidence="4" id="KW-1185">Reference proteome</keyword>
<evidence type="ECO:0000256" key="2">
    <source>
        <dbReference type="SAM" id="Phobius"/>
    </source>
</evidence>
<evidence type="ECO:0000256" key="1">
    <source>
        <dbReference type="ARBA" id="ARBA00009617"/>
    </source>
</evidence>
<protein>
    <submittedName>
        <fullName evidence="3">MFS transporter</fullName>
    </submittedName>
</protein>
<name>A0A8J7MGA5_9BACT</name>
<dbReference type="GO" id="GO:0005886">
    <property type="term" value="C:plasma membrane"/>
    <property type="evidence" value="ECO:0007669"/>
    <property type="project" value="TreeGrafter"/>
</dbReference>
<keyword evidence="2" id="KW-0812">Transmembrane</keyword>
<proteinExistence type="inferred from homology"/>
<dbReference type="AlphaFoldDB" id="A0A8J7MGA5"/>
<dbReference type="RefSeq" id="WP_200312298.1">
    <property type="nucleotide sequence ID" value="NZ_JAENIM010000044.1"/>
</dbReference>
<feature type="transmembrane region" description="Helical" evidence="2">
    <location>
        <begin position="90"/>
        <end position="110"/>
    </location>
</feature>
<keyword evidence="2" id="KW-1133">Transmembrane helix</keyword>
<feature type="transmembrane region" description="Helical" evidence="2">
    <location>
        <begin position="275"/>
        <end position="299"/>
    </location>
</feature>
<comment type="similarity">
    <text evidence="1">Belongs to the sodium:galactoside symporter (TC 2.A.2) family.</text>
</comment>
<feature type="transmembrane region" description="Helical" evidence="2">
    <location>
        <begin position="54"/>
        <end position="78"/>
    </location>
</feature>
<dbReference type="GO" id="GO:0008643">
    <property type="term" value="P:carbohydrate transport"/>
    <property type="evidence" value="ECO:0007669"/>
    <property type="project" value="InterPro"/>
</dbReference>
<dbReference type="PANTHER" id="PTHR11328">
    <property type="entry name" value="MAJOR FACILITATOR SUPERFAMILY DOMAIN-CONTAINING PROTEIN"/>
    <property type="match status" value="1"/>
</dbReference>
<comment type="caution">
    <text evidence="3">The sequence shown here is derived from an EMBL/GenBank/DDBJ whole genome shotgun (WGS) entry which is preliminary data.</text>
</comment>
<dbReference type="SUPFAM" id="SSF103473">
    <property type="entry name" value="MFS general substrate transporter"/>
    <property type="match status" value="1"/>
</dbReference>
<dbReference type="Gene3D" id="1.20.1250.20">
    <property type="entry name" value="MFS general substrate transporter like domains"/>
    <property type="match status" value="1"/>
</dbReference>
<sequence length="466" mass="51194">MQEESNAAPVIRRLTILQMLSIGMLSGGYAAMQSNWGQLITNSVNSLTVASSALTLGLLMLVPRLAEALAPILVAYISDNRRQGQGRRMPLIRNLGLLGLIAFAAIWWVPGIFSKMLLVCVIAIATGGVQVMAGALQLEISTDYRERTKVFAIASLGNGLIAWLAPMLLGLGIGQAANASQVPPEQMAYSALVSALVFAGILLWCTRTVPEPQFPAVSRQPRISFWRHLALVLKHARMWQLAIISGLLSFGFSVTAMLTYYLNFHNLFAGDAQKAMGTIGIFGSAWSISGLLAIIPLLFFAKFLDKRQLMLGSMLLMTIGLLIRFFCYQPAMPYLQLLPLVLISVGMVCFYLVGTSILADLCDEDDLRHDRRAEAMHYWAYFLPIKLMTGLASLAVAWILGIVAYDAEMPADQLAAALTKMKWLELIVPLIGITLAGFVLVKFRHSQSASCEVRRQIDERNQLRES</sequence>
<feature type="transmembrane region" description="Helical" evidence="2">
    <location>
        <begin position="423"/>
        <end position="441"/>
    </location>
</feature>